<accession>A0ABM5Y6F3</accession>
<protein>
    <submittedName>
        <fullName evidence="5">AraC family transcriptional regulator</fullName>
    </submittedName>
</protein>
<keyword evidence="2" id="KW-0238">DNA-binding</keyword>
<evidence type="ECO:0000313" key="5">
    <source>
        <dbReference type="EMBL" id="AMG01442.1"/>
    </source>
</evidence>
<dbReference type="PROSITE" id="PS01124">
    <property type="entry name" value="HTH_ARAC_FAMILY_2"/>
    <property type="match status" value="1"/>
</dbReference>
<dbReference type="SMART" id="SM00342">
    <property type="entry name" value="HTH_ARAC"/>
    <property type="match status" value="1"/>
</dbReference>
<feature type="domain" description="HTH araC/xylS-type" evidence="4">
    <location>
        <begin position="232"/>
        <end position="330"/>
    </location>
</feature>
<evidence type="ECO:0000256" key="3">
    <source>
        <dbReference type="ARBA" id="ARBA00023163"/>
    </source>
</evidence>
<sequence length="337" mass="38022">MPNTDIPLVHSEEVKLFATMLNELDGDIHSLLETARMPQDILSSQSSNAFVPESALKSVFQTLGERASPEKFALLTWTLCHDIYVPRFANQITQTHSLKAALEEVSQLLKQISDNVSLSVVSRGGKWWLVREKQDANREWFRYAEMFSAMFMNELLKKLVGSQWRLAEVGIQDIEAEPFNLLPGMKSAQFFTGRPVTAISIPNEWINQPIAFTPSQTAPNTSFRGENDKFSDALARALTPYLSMGKISIQFAGELIDMNARTIQRRLASENTTYREVIEGLVLKQTLELLADRDLSITHIALKTGYSDSAHFTRAFKRMMNLTPKAYRQSLLCPSVT</sequence>
<evidence type="ECO:0000256" key="1">
    <source>
        <dbReference type="ARBA" id="ARBA00023015"/>
    </source>
</evidence>
<evidence type="ECO:0000313" key="6">
    <source>
        <dbReference type="Proteomes" id="UP000067422"/>
    </source>
</evidence>
<keyword evidence="3" id="KW-0804">Transcription</keyword>
<dbReference type="SUPFAM" id="SSF46689">
    <property type="entry name" value="Homeodomain-like"/>
    <property type="match status" value="1"/>
</dbReference>
<dbReference type="PANTHER" id="PTHR47894:SF4">
    <property type="entry name" value="HTH-TYPE TRANSCRIPTIONAL REGULATOR GADX"/>
    <property type="match status" value="1"/>
</dbReference>
<dbReference type="InterPro" id="IPR009057">
    <property type="entry name" value="Homeodomain-like_sf"/>
</dbReference>
<evidence type="ECO:0000259" key="4">
    <source>
        <dbReference type="PROSITE" id="PS01124"/>
    </source>
</evidence>
<dbReference type="RefSeq" id="WP_005446905.1">
    <property type="nucleotide sequence ID" value="NZ_CP014039.2"/>
</dbReference>
<gene>
    <name evidence="5" type="ORF">AL538_24485</name>
</gene>
<dbReference type="PRINTS" id="PR00032">
    <property type="entry name" value="HTHARAC"/>
</dbReference>
<reference evidence="5" key="1">
    <citation type="submission" date="2018-01" db="EMBL/GenBank/DDBJ databases">
        <title>FDA dAtabase for Regulatory Grade micrObial Sequences (FDA-ARGOS): Supporting development and validation of Infectious Disease Dx tests.</title>
        <authorList>
            <person name="Hoffmann M."/>
            <person name="Allard M."/>
            <person name="Evans P."/>
            <person name="Brown E."/>
            <person name="Tallon L."/>
            <person name="Sadzewicz L."/>
            <person name="Sengamalay N."/>
            <person name="Ott S."/>
            <person name="Godinez A."/>
            <person name="Nagaraj S."/>
            <person name="Vyas G."/>
            <person name="Aluvathingal J."/>
            <person name="Nadendla S."/>
            <person name="Geyer C."/>
            <person name="Sichtig H."/>
        </authorList>
    </citation>
    <scope>NUCLEOTIDE SEQUENCE</scope>
    <source>
        <strain evidence="5">FDAARGOS_107</strain>
    </source>
</reference>
<name>A0ABM5Y6F3_VIBHA</name>
<dbReference type="PANTHER" id="PTHR47894">
    <property type="entry name" value="HTH-TYPE TRANSCRIPTIONAL REGULATOR GADX"/>
    <property type="match status" value="1"/>
</dbReference>
<dbReference type="InterPro" id="IPR020449">
    <property type="entry name" value="Tscrpt_reg_AraC-type_HTH"/>
</dbReference>
<dbReference type="Proteomes" id="UP000067422">
    <property type="component" value="Chromosome 2"/>
</dbReference>
<evidence type="ECO:0000256" key="2">
    <source>
        <dbReference type="ARBA" id="ARBA00023125"/>
    </source>
</evidence>
<organism evidence="5 6">
    <name type="scientific">Vibrio harveyi</name>
    <name type="common">Beneckea harveyi</name>
    <dbReference type="NCBI Taxonomy" id="669"/>
    <lineage>
        <taxon>Bacteria</taxon>
        <taxon>Pseudomonadati</taxon>
        <taxon>Pseudomonadota</taxon>
        <taxon>Gammaproteobacteria</taxon>
        <taxon>Vibrionales</taxon>
        <taxon>Vibrionaceae</taxon>
        <taxon>Vibrio</taxon>
    </lineage>
</organism>
<dbReference type="InterPro" id="IPR018060">
    <property type="entry name" value="HTH_AraC"/>
</dbReference>
<proteinExistence type="predicted"/>
<dbReference type="EMBL" id="CP014039">
    <property type="protein sequence ID" value="AMG01442.1"/>
    <property type="molecule type" value="Genomic_DNA"/>
</dbReference>
<dbReference type="Pfam" id="PF12833">
    <property type="entry name" value="HTH_18"/>
    <property type="match status" value="1"/>
</dbReference>
<dbReference type="Gene3D" id="1.10.10.60">
    <property type="entry name" value="Homeodomain-like"/>
    <property type="match status" value="1"/>
</dbReference>
<keyword evidence="1" id="KW-0805">Transcription regulation</keyword>
<keyword evidence="6" id="KW-1185">Reference proteome</keyword>